<organism evidence="1 2">
    <name type="scientific">Mesorhizobium escarrei</name>
    <dbReference type="NCBI Taxonomy" id="666018"/>
    <lineage>
        <taxon>Bacteria</taxon>
        <taxon>Pseudomonadati</taxon>
        <taxon>Pseudomonadota</taxon>
        <taxon>Alphaproteobacteria</taxon>
        <taxon>Hyphomicrobiales</taxon>
        <taxon>Phyllobacteriaceae</taxon>
        <taxon>Mesorhizobium</taxon>
    </lineage>
</organism>
<evidence type="ECO:0000313" key="2">
    <source>
        <dbReference type="Proteomes" id="UP001153050"/>
    </source>
</evidence>
<proteinExistence type="predicted"/>
<dbReference type="EMBL" id="CAKXZT010000171">
    <property type="protein sequence ID" value="CAH2408843.1"/>
    <property type="molecule type" value="Genomic_DNA"/>
</dbReference>
<keyword evidence="2" id="KW-1185">Reference proteome</keyword>
<gene>
    <name evidence="1" type="ORF">MES5069_720020</name>
</gene>
<evidence type="ECO:0000313" key="1">
    <source>
        <dbReference type="EMBL" id="CAH2408843.1"/>
    </source>
</evidence>
<protein>
    <submittedName>
        <fullName evidence="1">Uncharacterized protein</fullName>
    </submittedName>
</protein>
<dbReference type="Proteomes" id="UP001153050">
    <property type="component" value="Unassembled WGS sequence"/>
</dbReference>
<accession>A0ABM9EHJ6</accession>
<name>A0ABM9EHJ6_9HYPH</name>
<sequence>MRPTRGNGIAGYRSRANVAAPGLICRLAVPTMERALHLKLVKVSNVRRVREALDSDHVDPSRPSNNLS</sequence>
<reference evidence="1 2" key="1">
    <citation type="submission" date="2022-03" db="EMBL/GenBank/DDBJ databases">
        <authorList>
            <person name="Brunel B."/>
        </authorList>
    </citation>
    <scope>NUCLEOTIDE SEQUENCE [LARGE SCALE GENOMIC DNA]</scope>
    <source>
        <strain evidence="1">STM5069sample</strain>
    </source>
</reference>
<comment type="caution">
    <text evidence="1">The sequence shown here is derived from an EMBL/GenBank/DDBJ whole genome shotgun (WGS) entry which is preliminary data.</text>
</comment>